<accession>A0A507ZUV7</accession>
<dbReference type="Proteomes" id="UP000318212">
    <property type="component" value="Unassembled WGS sequence"/>
</dbReference>
<name>A0A507ZUV7_9GAMM</name>
<keyword evidence="3 6" id="KW-1133">Transmembrane helix</keyword>
<evidence type="ECO:0000313" key="7">
    <source>
        <dbReference type="EMBL" id="TQD40381.1"/>
    </source>
</evidence>
<evidence type="ECO:0000256" key="2">
    <source>
        <dbReference type="ARBA" id="ARBA00022692"/>
    </source>
</evidence>
<keyword evidence="8" id="KW-1185">Reference proteome</keyword>
<gene>
    <name evidence="7" type="ORF">FKV25_14330</name>
</gene>
<organism evidence="7 8">
    <name type="scientific">Marilutibacter aestuarii</name>
    <dbReference type="NCBI Taxonomy" id="1706195"/>
    <lineage>
        <taxon>Bacteria</taxon>
        <taxon>Pseudomonadati</taxon>
        <taxon>Pseudomonadota</taxon>
        <taxon>Gammaproteobacteria</taxon>
        <taxon>Lysobacterales</taxon>
        <taxon>Lysobacteraceae</taxon>
        <taxon>Marilutibacter</taxon>
    </lineage>
</organism>
<evidence type="ECO:0000256" key="6">
    <source>
        <dbReference type="SAM" id="Phobius"/>
    </source>
</evidence>
<protein>
    <submittedName>
        <fullName evidence="7">CvpA family protein</fullName>
    </submittedName>
</protein>
<keyword evidence="4 6" id="KW-0472">Membrane</keyword>
<feature type="transmembrane region" description="Helical" evidence="6">
    <location>
        <begin position="32"/>
        <end position="52"/>
    </location>
</feature>
<keyword evidence="2 6" id="KW-0812">Transmembrane</keyword>
<dbReference type="EMBL" id="VICE01000139">
    <property type="protein sequence ID" value="TQD40381.1"/>
    <property type="molecule type" value="Genomic_DNA"/>
</dbReference>
<feature type="transmembrane region" description="Helical" evidence="6">
    <location>
        <begin position="64"/>
        <end position="85"/>
    </location>
</feature>
<evidence type="ECO:0000256" key="4">
    <source>
        <dbReference type="ARBA" id="ARBA00023136"/>
    </source>
</evidence>
<dbReference type="AlphaFoldDB" id="A0A507ZUV7"/>
<evidence type="ECO:0000256" key="3">
    <source>
        <dbReference type="ARBA" id="ARBA00022989"/>
    </source>
</evidence>
<sequence length="207" mass="21646">MTAIDWVLLAILLISALFGAMRGLVGVIASLAAWLLGGWAAFRFGGDVATLLAGGAAPGTGQLFAGYALSFLGVMIVVGLVGWLVRKLLHSVGLSGLDRTLGLVFGLVRGAFVACVLVLLLGFTSMPREPEWRASRLVPLVLPGAQWLRAWLPDWASQEIDFSGVAPVLQGLQELQGPSMQDNEPGTALPAPLPPAATAADEQPQDP</sequence>
<evidence type="ECO:0000256" key="5">
    <source>
        <dbReference type="SAM" id="MobiDB-lite"/>
    </source>
</evidence>
<dbReference type="InterPro" id="IPR003825">
    <property type="entry name" value="Colicin-V_CvpA"/>
</dbReference>
<evidence type="ECO:0000313" key="8">
    <source>
        <dbReference type="Proteomes" id="UP000318212"/>
    </source>
</evidence>
<proteinExistence type="predicted"/>
<dbReference type="PANTHER" id="PTHR36926">
    <property type="entry name" value="COLICIN V PRODUCTION PROTEIN"/>
    <property type="match status" value="1"/>
</dbReference>
<comment type="subcellular location">
    <subcellularLocation>
        <location evidence="1">Membrane</location>
        <topology evidence="1">Multi-pass membrane protein</topology>
    </subcellularLocation>
</comment>
<dbReference type="GO" id="GO:0016020">
    <property type="term" value="C:membrane"/>
    <property type="evidence" value="ECO:0007669"/>
    <property type="project" value="UniProtKB-SubCell"/>
</dbReference>
<evidence type="ECO:0000256" key="1">
    <source>
        <dbReference type="ARBA" id="ARBA00004141"/>
    </source>
</evidence>
<feature type="transmembrane region" description="Helical" evidence="6">
    <location>
        <begin position="100"/>
        <end position="123"/>
    </location>
</feature>
<dbReference type="GO" id="GO:0009403">
    <property type="term" value="P:toxin biosynthetic process"/>
    <property type="evidence" value="ECO:0007669"/>
    <property type="project" value="InterPro"/>
</dbReference>
<dbReference type="Pfam" id="PF02674">
    <property type="entry name" value="Colicin_V"/>
    <property type="match status" value="1"/>
</dbReference>
<comment type="caution">
    <text evidence="7">The sequence shown here is derived from an EMBL/GenBank/DDBJ whole genome shotgun (WGS) entry which is preliminary data.</text>
</comment>
<feature type="region of interest" description="Disordered" evidence="5">
    <location>
        <begin position="176"/>
        <end position="207"/>
    </location>
</feature>
<dbReference type="InterPro" id="IPR052719">
    <property type="entry name" value="CvpA-like"/>
</dbReference>
<dbReference type="RefSeq" id="WP_141519472.1">
    <property type="nucleotide sequence ID" value="NZ_VICE01000139.1"/>
</dbReference>
<reference evidence="7 8" key="1">
    <citation type="submission" date="2019-06" db="EMBL/GenBank/DDBJ databases">
        <title>Lysobacter alkalisoli sp. nov. isolated from saline soil.</title>
        <authorList>
            <person name="Sun J.-Q."/>
            <person name="Xu L."/>
        </authorList>
    </citation>
    <scope>NUCLEOTIDE SEQUENCE [LARGE SCALE GENOMIC DNA]</scope>
    <source>
        <strain evidence="7 8">JCM 31130</strain>
    </source>
</reference>
<dbReference type="PANTHER" id="PTHR36926:SF1">
    <property type="entry name" value="COLICIN V PRODUCTION PROTEIN"/>
    <property type="match status" value="1"/>
</dbReference>
<dbReference type="OrthoDB" id="9810601at2"/>